<feature type="compositionally biased region" description="Polar residues" evidence="1">
    <location>
        <begin position="131"/>
        <end position="150"/>
    </location>
</feature>
<feature type="region of interest" description="Disordered" evidence="1">
    <location>
        <begin position="130"/>
        <end position="150"/>
    </location>
</feature>
<reference evidence="2 3" key="1">
    <citation type="submission" date="2024-01" db="EMBL/GenBank/DDBJ databases">
        <title>The genomes of 5 underutilized Papilionoideae crops provide insights into root nodulation and disease resistanc.</title>
        <authorList>
            <person name="Jiang F."/>
        </authorList>
    </citation>
    <scope>NUCLEOTIDE SEQUENCE [LARGE SCALE GENOMIC DNA]</scope>
    <source>
        <strain evidence="2">LVBAO_FW01</strain>
        <tissue evidence="2">Leaves</tissue>
    </source>
</reference>
<gene>
    <name evidence="2" type="ORF">VNO77_43692</name>
</gene>
<evidence type="ECO:0000313" key="3">
    <source>
        <dbReference type="Proteomes" id="UP001367508"/>
    </source>
</evidence>
<dbReference type="AlphaFoldDB" id="A0AAN9PPN4"/>
<evidence type="ECO:0000313" key="2">
    <source>
        <dbReference type="EMBL" id="KAK7305781.1"/>
    </source>
</evidence>
<proteinExistence type="predicted"/>
<organism evidence="2 3">
    <name type="scientific">Canavalia gladiata</name>
    <name type="common">Sword bean</name>
    <name type="synonym">Dolichos gladiatus</name>
    <dbReference type="NCBI Taxonomy" id="3824"/>
    <lineage>
        <taxon>Eukaryota</taxon>
        <taxon>Viridiplantae</taxon>
        <taxon>Streptophyta</taxon>
        <taxon>Embryophyta</taxon>
        <taxon>Tracheophyta</taxon>
        <taxon>Spermatophyta</taxon>
        <taxon>Magnoliopsida</taxon>
        <taxon>eudicotyledons</taxon>
        <taxon>Gunneridae</taxon>
        <taxon>Pentapetalae</taxon>
        <taxon>rosids</taxon>
        <taxon>fabids</taxon>
        <taxon>Fabales</taxon>
        <taxon>Fabaceae</taxon>
        <taxon>Papilionoideae</taxon>
        <taxon>50 kb inversion clade</taxon>
        <taxon>NPAAA clade</taxon>
        <taxon>indigoferoid/millettioid clade</taxon>
        <taxon>Phaseoleae</taxon>
        <taxon>Canavalia</taxon>
    </lineage>
</organism>
<accession>A0AAN9PPN4</accession>
<dbReference type="EMBL" id="JAYMYQ010000011">
    <property type="protein sequence ID" value="KAK7305781.1"/>
    <property type="molecule type" value="Genomic_DNA"/>
</dbReference>
<name>A0AAN9PPN4_CANGL</name>
<dbReference type="Proteomes" id="UP001367508">
    <property type="component" value="Unassembled WGS sequence"/>
</dbReference>
<sequence length="150" mass="16342">MGLGKSFSRLNMGATLPSRAACPSPSGAPYTIFTLHRIPLCFACGTRGARLLPNHYLSNESDLRNKGYFDTCGTACQRRLTLAEYLSNNLEGGGNRMEAMEMTGVRGMVIERERDDTRKACLRRFLMPHSGIQQPHNGSNTASANGTSSP</sequence>
<evidence type="ECO:0000256" key="1">
    <source>
        <dbReference type="SAM" id="MobiDB-lite"/>
    </source>
</evidence>
<protein>
    <submittedName>
        <fullName evidence="2">Uncharacterized protein</fullName>
    </submittedName>
</protein>
<comment type="caution">
    <text evidence="2">The sequence shown here is derived from an EMBL/GenBank/DDBJ whole genome shotgun (WGS) entry which is preliminary data.</text>
</comment>
<keyword evidence="3" id="KW-1185">Reference proteome</keyword>